<keyword evidence="2" id="KW-0597">Phosphoprotein</keyword>
<evidence type="ECO:0000256" key="2">
    <source>
        <dbReference type="ARBA" id="ARBA00022553"/>
    </source>
</evidence>
<dbReference type="SMART" id="SM01294">
    <property type="entry name" value="PKS_PP_betabranch"/>
    <property type="match status" value="1"/>
</dbReference>
<dbReference type="Proteomes" id="UP001364764">
    <property type="component" value="Chromosome"/>
</dbReference>
<reference evidence="4 5" key="1">
    <citation type="submission" date="2024-02" db="EMBL/GenBank/DDBJ databases">
        <title>Complete sequences of two Paenibacillus sp. strains and one Lysinibacillus strain isolated from the environment on STAA medium highlight biotechnological potential.</title>
        <authorList>
            <person name="Attere S.A."/>
            <person name="Piche L.C."/>
            <person name="Intertaglia L."/>
            <person name="Lami R."/>
            <person name="Charette S.J."/>
            <person name="Vincent A.T."/>
        </authorList>
    </citation>
    <scope>NUCLEOTIDE SEQUENCE [LARGE SCALE GENOMIC DNA]</scope>
    <source>
        <strain evidence="4 5">Y5S-7</strain>
    </source>
</reference>
<dbReference type="SUPFAM" id="SSF47336">
    <property type="entry name" value="ACP-like"/>
    <property type="match status" value="1"/>
</dbReference>
<sequence>MTKEEIELFLKSEIAAALNQEPEDIDEEMNFLKIGVSSVQALKIINRARKHLQVDISPVALFEYKTIAEFAAYLNESLLQEGVAE</sequence>
<dbReference type="RefSeq" id="WP_036668520.1">
    <property type="nucleotide sequence ID" value="NZ_BIMJ01000004.1"/>
</dbReference>
<proteinExistence type="predicted"/>
<dbReference type="Pfam" id="PF00550">
    <property type="entry name" value="PP-binding"/>
    <property type="match status" value="1"/>
</dbReference>
<feature type="domain" description="Carrier" evidence="3">
    <location>
        <begin position="1"/>
        <end position="78"/>
    </location>
</feature>
<accession>A0ABD8ANG7</accession>
<evidence type="ECO:0000313" key="4">
    <source>
        <dbReference type="EMBL" id="WWP19104.1"/>
    </source>
</evidence>
<organism evidence="4 5">
    <name type="scientific">Paenibacillus amylolyticus</name>
    <dbReference type="NCBI Taxonomy" id="1451"/>
    <lineage>
        <taxon>Bacteria</taxon>
        <taxon>Bacillati</taxon>
        <taxon>Bacillota</taxon>
        <taxon>Bacilli</taxon>
        <taxon>Bacillales</taxon>
        <taxon>Paenibacillaceae</taxon>
        <taxon>Paenibacillus</taxon>
    </lineage>
</organism>
<dbReference type="Gene3D" id="1.10.1200.10">
    <property type="entry name" value="ACP-like"/>
    <property type="match status" value="1"/>
</dbReference>
<dbReference type="InterPro" id="IPR006162">
    <property type="entry name" value="Ppantetheine_attach_site"/>
</dbReference>
<dbReference type="InterPro" id="IPR020806">
    <property type="entry name" value="PKS_PP-bd"/>
</dbReference>
<dbReference type="SMART" id="SM00823">
    <property type="entry name" value="PKS_PP"/>
    <property type="match status" value="1"/>
</dbReference>
<dbReference type="EMBL" id="CP145892">
    <property type="protein sequence ID" value="WWP19104.1"/>
    <property type="molecule type" value="Genomic_DNA"/>
</dbReference>
<dbReference type="AlphaFoldDB" id="A0ABD8ANG7"/>
<dbReference type="PROSITE" id="PS00012">
    <property type="entry name" value="PHOSPHOPANTETHEINE"/>
    <property type="match status" value="1"/>
</dbReference>
<dbReference type="InterPro" id="IPR036736">
    <property type="entry name" value="ACP-like_sf"/>
</dbReference>
<dbReference type="InterPro" id="IPR009081">
    <property type="entry name" value="PP-bd_ACP"/>
</dbReference>
<gene>
    <name evidence="4" type="ORF">V6668_21795</name>
</gene>
<evidence type="ECO:0000313" key="5">
    <source>
        <dbReference type="Proteomes" id="UP001364764"/>
    </source>
</evidence>
<evidence type="ECO:0000259" key="3">
    <source>
        <dbReference type="PROSITE" id="PS50075"/>
    </source>
</evidence>
<dbReference type="GeneID" id="93478158"/>
<dbReference type="GeneID" id="32218790"/>
<evidence type="ECO:0000256" key="1">
    <source>
        <dbReference type="ARBA" id="ARBA00022450"/>
    </source>
</evidence>
<protein>
    <submittedName>
        <fullName evidence="4">Acyl carrier protein</fullName>
    </submittedName>
</protein>
<name>A0ABD8ANG7_PAEAM</name>
<keyword evidence="1" id="KW-0596">Phosphopantetheine</keyword>
<dbReference type="PROSITE" id="PS50075">
    <property type="entry name" value="CARRIER"/>
    <property type="match status" value="1"/>
</dbReference>